<comment type="caution">
    <text evidence="4">The sequence shown here is derived from an EMBL/GenBank/DDBJ whole genome shotgun (WGS) entry which is preliminary data.</text>
</comment>
<dbReference type="Proteomes" id="UP001055114">
    <property type="component" value="Unassembled WGS sequence"/>
</dbReference>
<gene>
    <name evidence="3" type="ORF">CE91St3_12730</name>
    <name evidence="4" type="ORF">GMD92_08590</name>
</gene>
<dbReference type="Proteomes" id="UP000448908">
    <property type="component" value="Unassembled WGS sequence"/>
</dbReference>
<dbReference type="RefSeq" id="WP_005638661.1">
    <property type="nucleotide sequence ID" value="NZ_BAABYG010000001.1"/>
</dbReference>
<dbReference type="PANTHER" id="PTHR31377">
    <property type="entry name" value="AGMATINE DEIMINASE-RELATED"/>
    <property type="match status" value="1"/>
</dbReference>
<feature type="coiled-coil region" evidence="2">
    <location>
        <begin position="224"/>
        <end position="251"/>
    </location>
</feature>
<keyword evidence="2" id="KW-0175">Coiled coil</keyword>
<dbReference type="GeneID" id="49205272"/>
<dbReference type="Gene3D" id="3.75.10.10">
    <property type="entry name" value="L-arginine/glycine Amidinotransferase, Chain A"/>
    <property type="match status" value="1"/>
</dbReference>
<reference evidence="4 5" key="1">
    <citation type="journal article" date="2019" name="Nat. Med.">
        <title>A library of human gut bacterial isolates paired with longitudinal multiomics data enables mechanistic microbiome research.</title>
        <authorList>
            <person name="Poyet M."/>
            <person name="Groussin M."/>
            <person name="Gibbons S.M."/>
            <person name="Avila-Pacheco J."/>
            <person name="Jiang X."/>
            <person name="Kearney S.M."/>
            <person name="Perrotta A.R."/>
            <person name="Berdy B."/>
            <person name="Zhao S."/>
            <person name="Lieberman T.D."/>
            <person name="Swanson P.K."/>
            <person name="Smith M."/>
            <person name="Roesemann S."/>
            <person name="Alexander J.E."/>
            <person name="Rich S.A."/>
            <person name="Livny J."/>
            <person name="Vlamakis H."/>
            <person name="Clish C."/>
            <person name="Bullock K."/>
            <person name="Deik A."/>
            <person name="Scott J."/>
            <person name="Pierce K.A."/>
            <person name="Xavier R.J."/>
            <person name="Alm E.J."/>
        </authorList>
    </citation>
    <scope>NUCLEOTIDE SEQUENCE [LARGE SCALE GENOMIC DNA]</scope>
    <source>
        <strain evidence="4 5">BIOML-A16</strain>
    </source>
</reference>
<evidence type="ECO:0000256" key="2">
    <source>
        <dbReference type="SAM" id="Coils"/>
    </source>
</evidence>
<dbReference type="EMBL" id="BQNZ01000001">
    <property type="protein sequence ID" value="GKH71410.1"/>
    <property type="molecule type" value="Genomic_DNA"/>
</dbReference>
<evidence type="ECO:0000313" key="3">
    <source>
        <dbReference type="EMBL" id="GKH71410.1"/>
    </source>
</evidence>
<evidence type="ECO:0000313" key="4">
    <source>
        <dbReference type="EMBL" id="MTU69129.1"/>
    </source>
</evidence>
<accession>A0A355VS90</accession>
<dbReference type="InterPro" id="IPR007466">
    <property type="entry name" value="Peptidyl-Arg-deiminase_porph"/>
</dbReference>
<dbReference type="OrthoDB" id="9808013at2"/>
<evidence type="ECO:0000313" key="5">
    <source>
        <dbReference type="Proteomes" id="UP000448908"/>
    </source>
</evidence>
<proteinExistence type="predicted"/>
<dbReference type="GO" id="GO:0047632">
    <property type="term" value="F:agmatine deiminase activity"/>
    <property type="evidence" value="ECO:0007669"/>
    <property type="project" value="TreeGrafter"/>
</dbReference>
<dbReference type="PANTHER" id="PTHR31377:SF0">
    <property type="entry name" value="AGMATINE DEIMINASE-RELATED"/>
    <property type="match status" value="1"/>
</dbReference>
<dbReference type="GO" id="GO:0009446">
    <property type="term" value="P:putrescine biosynthetic process"/>
    <property type="evidence" value="ECO:0007669"/>
    <property type="project" value="InterPro"/>
</dbReference>
<dbReference type="AlphaFoldDB" id="A0A355VS90"/>
<keyword evidence="1" id="KW-0378">Hydrolase</keyword>
<protein>
    <submittedName>
        <fullName evidence="4">Agmatine deiminase</fullName>
    </submittedName>
</protein>
<dbReference type="Pfam" id="PF04371">
    <property type="entry name" value="PAD_porph"/>
    <property type="match status" value="1"/>
</dbReference>
<reference evidence="3" key="2">
    <citation type="submission" date="2022-01" db="EMBL/GenBank/DDBJ databases">
        <title>Novel bile acid biosynthetic pathways are enriched in the microbiome of centenarians.</title>
        <authorList>
            <person name="Sato Y."/>
            <person name="Atarashi K."/>
            <person name="Plichta R.D."/>
            <person name="Arai Y."/>
            <person name="Sasajima S."/>
            <person name="Kearney M.S."/>
            <person name="Suda W."/>
            <person name="Takeshita K."/>
            <person name="Sasaki T."/>
            <person name="Okamoto S."/>
            <person name="Skelly N.A."/>
            <person name="Okamura Y."/>
            <person name="Vlamakis H."/>
            <person name="Li Y."/>
            <person name="Tanoue T."/>
            <person name="Takei H."/>
            <person name="Nittono H."/>
            <person name="Narushima S."/>
            <person name="Irie J."/>
            <person name="Itoh H."/>
            <person name="Moriya K."/>
            <person name="Sugiura Y."/>
            <person name="Suematsu M."/>
            <person name="Moritoki N."/>
            <person name="Shibata S."/>
            <person name="Littman R.D."/>
            <person name="Fischbach A.M."/>
            <person name="Uwamino Y."/>
            <person name="Inoue T."/>
            <person name="Honda A."/>
            <person name="Hattori M."/>
            <person name="Murai T."/>
            <person name="Xavier J.R."/>
            <person name="Hirose N."/>
            <person name="Honda K."/>
        </authorList>
    </citation>
    <scope>NUCLEOTIDE SEQUENCE</scope>
    <source>
        <strain evidence="3">CE91-St3</strain>
    </source>
</reference>
<organism evidence="4 5">
    <name type="scientific">Parabacteroides merdae</name>
    <dbReference type="NCBI Taxonomy" id="46503"/>
    <lineage>
        <taxon>Bacteria</taxon>
        <taxon>Pseudomonadati</taxon>
        <taxon>Bacteroidota</taxon>
        <taxon>Bacteroidia</taxon>
        <taxon>Bacteroidales</taxon>
        <taxon>Tannerellaceae</taxon>
        <taxon>Parabacteroides</taxon>
    </lineage>
</organism>
<dbReference type="EMBL" id="WNDA01000011">
    <property type="protein sequence ID" value="MTU69129.1"/>
    <property type="molecule type" value="Genomic_DNA"/>
</dbReference>
<dbReference type="SUPFAM" id="SSF55909">
    <property type="entry name" value="Pentein"/>
    <property type="match status" value="1"/>
</dbReference>
<evidence type="ECO:0000256" key="1">
    <source>
        <dbReference type="ARBA" id="ARBA00022801"/>
    </source>
</evidence>
<dbReference type="GO" id="GO:0004668">
    <property type="term" value="F:protein-arginine deiminase activity"/>
    <property type="evidence" value="ECO:0007669"/>
    <property type="project" value="InterPro"/>
</dbReference>
<sequence length="345" mass="39111">MENKIILPAEWYPQSAVQLTWPHDETDWAPILDEVIPCFVSIAKEVIKHEKLLIVCPDEQEVRRQLGDVDDSRIIFREMATNDTWARDHGGITVFDQGEPVVYDFVFNGWGMKFAANLDNLVTRNLSVQGTFAGGVQVINMQPFVLEGGSIESDGKGTLLTTVECLSSQNRNEYLQKEELEAYLKDVFGFERILWLENGYLAGDDTDSHIDTLARFCSEDTIAYVQCKDESDEHFEELQAMEQELQAFRQADGKPYRLIALPMADPVEWEGERLPATYANFLIINGAVLLPYYKSPKDELAKKALQQAFPEREIIGINCLPLIKQHGSLHCVTMQYPEGVVSIDN</sequence>
<name>A0A355VS90_9BACT</name>